<feature type="region of interest" description="Disordered" evidence="1">
    <location>
        <begin position="88"/>
        <end position="129"/>
    </location>
</feature>
<proteinExistence type="predicted"/>
<dbReference type="EMBL" id="LR746264">
    <property type="protein sequence ID" value="CAA7389379.1"/>
    <property type="molecule type" value="Genomic_DNA"/>
</dbReference>
<dbReference type="PANTHER" id="PTHR37175:SF1">
    <property type="entry name" value="CONSTANS-LIKE PROTEIN-RELATED"/>
    <property type="match status" value="1"/>
</dbReference>
<dbReference type="PANTHER" id="PTHR37175">
    <property type="entry name" value="BNAA08G28800D PROTEIN"/>
    <property type="match status" value="1"/>
</dbReference>
<reference evidence="2" key="1">
    <citation type="submission" date="2020-02" db="EMBL/GenBank/DDBJ databases">
        <authorList>
            <person name="Scholz U."/>
            <person name="Mascher M."/>
            <person name="Fiebig A."/>
        </authorList>
    </citation>
    <scope>NUCLEOTIDE SEQUENCE</scope>
</reference>
<feature type="region of interest" description="Disordered" evidence="1">
    <location>
        <begin position="1"/>
        <end position="73"/>
    </location>
</feature>
<accession>A0A7I8JZA4</accession>
<evidence type="ECO:0000313" key="2">
    <source>
        <dbReference type="EMBL" id="CAA7389379.1"/>
    </source>
</evidence>
<protein>
    <submittedName>
        <fullName evidence="2">Uncharacterized protein</fullName>
    </submittedName>
</protein>
<dbReference type="Proteomes" id="UP000663760">
    <property type="component" value="Chromosome 1"/>
</dbReference>
<sequence>MSIPVHDSFTDDPASDGESDASSEAPANDSDYRLISSGIDPDDDDGSGDLVAVHSNGGGPVHLSPPPSPSFLHHRGEIAAISRLHLNGGGLEVGGAREEDEDEEEREREREASITRAFSEDERRRTAPLSQENAAMIRDAMRGVAFPGFPPNWADQVPEDHWVDQLRRLRTGDPAPASHS</sequence>
<evidence type="ECO:0000256" key="1">
    <source>
        <dbReference type="SAM" id="MobiDB-lite"/>
    </source>
</evidence>
<feature type="compositionally biased region" description="Basic and acidic residues" evidence="1">
    <location>
        <begin position="107"/>
        <end position="125"/>
    </location>
</feature>
<dbReference type="Pfam" id="PF06910">
    <property type="entry name" value="MEA1"/>
    <property type="match status" value="1"/>
</dbReference>
<dbReference type="OrthoDB" id="1933769at2759"/>
<dbReference type="AlphaFoldDB" id="A0A7I8JZA4"/>
<evidence type="ECO:0000313" key="3">
    <source>
        <dbReference type="Proteomes" id="UP000663760"/>
    </source>
</evidence>
<name>A0A7I8JZA4_SPIIN</name>
<gene>
    <name evidence="2" type="ORF">SI8410_01001427</name>
</gene>
<organism evidence="2 3">
    <name type="scientific">Spirodela intermedia</name>
    <name type="common">Intermediate duckweed</name>
    <dbReference type="NCBI Taxonomy" id="51605"/>
    <lineage>
        <taxon>Eukaryota</taxon>
        <taxon>Viridiplantae</taxon>
        <taxon>Streptophyta</taxon>
        <taxon>Embryophyta</taxon>
        <taxon>Tracheophyta</taxon>
        <taxon>Spermatophyta</taxon>
        <taxon>Magnoliopsida</taxon>
        <taxon>Liliopsida</taxon>
        <taxon>Araceae</taxon>
        <taxon>Lemnoideae</taxon>
        <taxon>Spirodela</taxon>
    </lineage>
</organism>
<keyword evidence="3" id="KW-1185">Reference proteome</keyword>